<keyword evidence="2" id="KW-0677">Repeat</keyword>
<feature type="region of interest" description="Disordered" evidence="4">
    <location>
        <begin position="59"/>
        <end position="81"/>
    </location>
</feature>
<dbReference type="AlphaFoldDB" id="A0ABD5NM38"/>
<reference evidence="5 6" key="1">
    <citation type="journal article" date="2019" name="Int. J. Syst. Evol. Microbiol.">
        <title>The Global Catalogue of Microorganisms (GCM) 10K type strain sequencing project: providing services to taxonomists for standard genome sequencing and annotation.</title>
        <authorList>
            <consortium name="The Broad Institute Genomics Platform"/>
            <consortium name="The Broad Institute Genome Sequencing Center for Infectious Disease"/>
            <person name="Wu L."/>
            <person name="Ma J."/>
        </authorList>
    </citation>
    <scope>NUCLEOTIDE SEQUENCE [LARGE SCALE GENOMIC DNA]</scope>
    <source>
        <strain evidence="5 6">IBRC-M 10256</strain>
    </source>
</reference>
<accession>A0ABD5NM38</accession>
<protein>
    <submittedName>
        <fullName evidence="5">FG-GAP repeat protein</fullName>
    </submittedName>
</protein>
<gene>
    <name evidence="5" type="ORF">ACFOUR_06715</name>
</gene>
<dbReference type="Gene3D" id="2.130.10.130">
    <property type="entry name" value="Integrin alpha, N-terminal"/>
    <property type="match status" value="1"/>
</dbReference>
<proteinExistence type="predicted"/>
<evidence type="ECO:0000256" key="2">
    <source>
        <dbReference type="ARBA" id="ARBA00022737"/>
    </source>
</evidence>
<organism evidence="5 6">
    <name type="scientific">Halovivax cerinus</name>
    <dbReference type="NCBI Taxonomy" id="1487865"/>
    <lineage>
        <taxon>Archaea</taxon>
        <taxon>Methanobacteriati</taxon>
        <taxon>Methanobacteriota</taxon>
        <taxon>Stenosarchaea group</taxon>
        <taxon>Halobacteria</taxon>
        <taxon>Halobacteriales</taxon>
        <taxon>Natrialbaceae</taxon>
        <taxon>Halovivax</taxon>
    </lineage>
</organism>
<evidence type="ECO:0000256" key="3">
    <source>
        <dbReference type="ARBA" id="ARBA00023180"/>
    </source>
</evidence>
<evidence type="ECO:0000313" key="5">
    <source>
        <dbReference type="EMBL" id="MFC3958063.1"/>
    </source>
</evidence>
<dbReference type="InterPro" id="IPR013517">
    <property type="entry name" value="FG-GAP"/>
</dbReference>
<sequence>MFSQTNGSWVRRQTLHPDPGADRFGTAVALDGETAAVGARRRGESSTVPVGEVTLFERSGGDWSRQTTLQSPASEPSDEFGTTLALDGDTLLVGAPTESNDRGDNAGAVHVFTRTRGRWRHRQTLVAPEPVADDQFGTTLALDDDVAMVGRRGRASPAFLTRTDGRWHEQGTPTPDDHRRSRTAVALDGTRALVGVAGSPDSASGVVTVFDA</sequence>
<dbReference type="SUPFAM" id="SSF50965">
    <property type="entry name" value="Galactose oxidase, central domain"/>
    <property type="match status" value="1"/>
</dbReference>
<keyword evidence="1" id="KW-0732">Signal</keyword>
<dbReference type="EMBL" id="JBHSAQ010000002">
    <property type="protein sequence ID" value="MFC3958063.1"/>
    <property type="molecule type" value="Genomic_DNA"/>
</dbReference>
<dbReference type="PANTHER" id="PTHR36220:SF1">
    <property type="entry name" value="GAMMA TUBULIN COMPLEX COMPONENT C-TERMINAL DOMAIN-CONTAINING PROTEIN"/>
    <property type="match status" value="1"/>
</dbReference>
<feature type="compositionally biased region" description="Polar residues" evidence="4">
    <location>
        <begin position="64"/>
        <end position="74"/>
    </location>
</feature>
<dbReference type="RefSeq" id="WP_256530749.1">
    <property type="nucleotide sequence ID" value="NZ_CP101824.1"/>
</dbReference>
<keyword evidence="6" id="KW-1185">Reference proteome</keyword>
<name>A0ABD5NM38_9EURY</name>
<evidence type="ECO:0000313" key="6">
    <source>
        <dbReference type="Proteomes" id="UP001595846"/>
    </source>
</evidence>
<comment type="caution">
    <text evidence="5">The sequence shown here is derived from an EMBL/GenBank/DDBJ whole genome shotgun (WGS) entry which is preliminary data.</text>
</comment>
<dbReference type="InterPro" id="IPR028994">
    <property type="entry name" value="Integrin_alpha_N"/>
</dbReference>
<dbReference type="GeneID" id="73903446"/>
<evidence type="ECO:0000256" key="1">
    <source>
        <dbReference type="ARBA" id="ARBA00022729"/>
    </source>
</evidence>
<dbReference type="PROSITE" id="PS51470">
    <property type="entry name" value="FG_GAP"/>
    <property type="match status" value="1"/>
</dbReference>
<feature type="region of interest" description="Disordered" evidence="4">
    <location>
        <begin position="1"/>
        <end position="21"/>
    </location>
</feature>
<evidence type="ECO:0000256" key="4">
    <source>
        <dbReference type="SAM" id="MobiDB-lite"/>
    </source>
</evidence>
<dbReference type="Pfam" id="PF14312">
    <property type="entry name" value="FG-GAP_2"/>
    <property type="match status" value="3"/>
</dbReference>
<dbReference type="Proteomes" id="UP001595846">
    <property type="component" value="Unassembled WGS sequence"/>
</dbReference>
<keyword evidence="3" id="KW-0325">Glycoprotein</keyword>
<dbReference type="InterPro" id="IPR011043">
    <property type="entry name" value="Gal_Oxase/kelch_b-propeller"/>
</dbReference>
<dbReference type="PANTHER" id="PTHR36220">
    <property type="entry name" value="UNNAMED PRODUCT"/>
    <property type="match status" value="1"/>
</dbReference>
<dbReference type="InterPro" id="IPR013519">
    <property type="entry name" value="Int_alpha_beta-p"/>
</dbReference>